<evidence type="ECO:0000256" key="8">
    <source>
        <dbReference type="ARBA" id="ARBA00022840"/>
    </source>
</evidence>
<dbReference type="AlphaFoldDB" id="A0AAE3QH15"/>
<proteinExistence type="inferred from homology"/>
<evidence type="ECO:0000256" key="11">
    <source>
        <dbReference type="HAMAP-Rule" id="MF_00244"/>
    </source>
</evidence>
<dbReference type="CDD" id="cd02165">
    <property type="entry name" value="NMNAT"/>
    <property type="match status" value="1"/>
</dbReference>
<dbReference type="GO" id="GO:0005524">
    <property type="term" value="F:ATP binding"/>
    <property type="evidence" value="ECO:0007669"/>
    <property type="project" value="UniProtKB-KW"/>
</dbReference>
<dbReference type="EC" id="2.7.7.18" evidence="11"/>
<dbReference type="NCBIfam" id="TIGR00482">
    <property type="entry name" value="nicotinate (nicotinamide) nucleotide adenylyltransferase"/>
    <property type="match status" value="1"/>
</dbReference>
<evidence type="ECO:0000313" key="13">
    <source>
        <dbReference type="EMBL" id="MDI7923226.1"/>
    </source>
</evidence>
<dbReference type="InterPro" id="IPR004821">
    <property type="entry name" value="Cyt_trans-like"/>
</dbReference>
<dbReference type="Pfam" id="PF01467">
    <property type="entry name" value="CTP_transf_like"/>
    <property type="match status" value="1"/>
</dbReference>
<protein>
    <recommendedName>
        <fullName evidence="11">Probable nicotinate-nucleotide adenylyltransferase</fullName>
        <ecNumber evidence="11">2.7.7.18</ecNumber>
    </recommendedName>
    <alternativeName>
        <fullName evidence="11">Deamido-NAD(+) diphosphorylase</fullName>
    </alternativeName>
    <alternativeName>
        <fullName evidence="11">Deamido-NAD(+) pyrophosphorylase</fullName>
    </alternativeName>
    <alternativeName>
        <fullName evidence="11">Nicotinate mononucleotide adenylyltransferase</fullName>
        <shortName evidence="11">NaMN adenylyltransferase</shortName>
    </alternativeName>
</protein>
<evidence type="ECO:0000259" key="12">
    <source>
        <dbReference type="Pfam" id="PF01467"/>
    </source>
</evidence>
<keyword evidence="6 11" id="KW-0548">Nucleotidyltransferase</keyword>
<dbReference type="Gene3D" id="3.40.50.620">
    <property type="entry name" value="HUPs"/>
    <property type="match status" value="1"/>
</dbReference>
<evidence type="ECO:0000256" key="4">
    <source>
        <dbReference type="ARBA" id="ARBA00022642"/>
    </source>
</evidence>
<keyword evidence="4 11" id="KW-0662">Pyridine nucleotide biosynthesis</keyword>
<accession>A0AAE3QH15</accession>
<feature type="domain" description="Cytidyltransferase-like" evidence="12">
    <location>
        <begin position="24"/>
        <end position="204"/>
    </location>
</feature>
<keyword evidence="14" id="KW-1185">Reference proteome</keyword>
<sequence length="207" mass="23319">MHDEAIERRYLVMPHTERGMVVGLFGGSFNPPHEGHVLVADIAMRRLGLDQLWWMVTPGNPLKDNSHLAPLGRRLALSEAITANPRIKVTAFEKTLGVNYTARVLAHVKARNPHVHFIWVMGADNLAGFHKWQRWQQIAQTMPIAVIDRPGSTLAYLSSKMARTFDYARLDEDDARKLWKQKAPAWTFIHGPRSLLSSTALRARAGG</sequence>
<dbReference type="GO" id="GO:0004515">
    <property type="term" value="F:nicotinate-nucleotide adenylyltransferase activity"/>
    <property type="evidence" value="ECO:0007669"/>
    <property type="project" value="UniProtKB-UniRule"/>
</dbReference>
<keyword evidence="9 11" id="KW-0520">NAD</keyword>
<comment type="similarity">
    <text evidence="3 11">Belongs to the NadD family.</text>
</comment>
<evidence type="ECO:0000256" key="1">
    <source>
        <dbReference type="ARBA" id="ARBA00002324"/>
    </source>
</evidence>
<dbReference type="PANTHER" id="PTHR39321">
    <property type="entry name" value="NICOTINATE-NUCLEOTIDE ADENYLYLTRANSFERASE-RELATED"/>
    <property type="match status" value="1"/>
</dbReference>
<evidence type="ECO:0000256" key="7">
    <source>
        <dbReference type="ARBA" id="ARBA00022741"/>
    </source>
</evidence>
<dbReference type="GO" id="GO:0009435">
    <property type="term" value="P:NAD+ biosynthetic process"/>
    <property type="evidence" value="ECO:0007669"/>
    <property type="project" value="UniProtKB-UniRule"/>
</dbReference>
<evidence type="ECO:0000256" key="5">
    <source>
        <dbReference type="ARBA" id="ARBA00022679"/>
    </source>
</evidence>
<dbReference type="SUPFAM" id="SSF52374">
    <property type="entry name" value="Nucleotidylyl transferase"/>
    <property type="match status" value="1"/>
</dbReference>
<comment type="catalytic activity">
    <reaction evidence="10 11">
        <text>nicotinate beta-D-ribonucleotide + ATP + H(+) = deamido-NAD(+) + diphosphate</text>
        <dbReference type="Rhea" id="RHEA:22860"/>
        <dbReference type="ChEBI" id="CHEBI:15378"/>
        <dbReference type="ChEBI" id="CHEBI:30616"/>
        <dbReference type="ChEBI" id="CHEBI:33019"/>
        <dbReference type="ChEBI" id="CHEBI:57502"/>
        <dbReference type="ChEBI" id="CHEBI:58437"/>
        <dbReference type="EC" id="2.7.7.18"/>
    </reaction>
</comment>
<organism evidence="13 14">
    <name type="scientific">Ferirhizobium litorale</name>
    <dbReference type="NCBI Taxonomy" id="2927786"/>
    <lineage>
        <taxon>Bacteria</taxon>
        <taxon>Pseudomonadati</taxon>
        <taxon>Pseudomonadota</taxon>
        <taxon>Alphaproteobacteria</taxon>
        <taxon>Hyphomicrobiales</taxon>
        <taxon>Rhizobiaceae</taxon>
        <taxon>Ferirhizobium</taxon>
    </lineage>
</organism>
<evidence type="ECO:0000256" key="9">
    <source>
        <dbReference type="ARBA" id="ARBA00023027"/>
    </source>
</evidence>
<dbReference type="HAMAP" id="MF_00244">
    <property type="entry name" value="NaMN_adenylyltr"/>
    <property type="match status" value="1"/>
</dbReference>
<comment type="pathway">
    <text evidence="2 11">Cofactor biosynthesis; NAD(+) biosynthesis; deamido-NAD(+) from nicotinate D-ribonucleotide: step 1/1.</text>
</comment>
<reference evidence="13" key="1">
    <citation type="submission" date="2022-03" db="EMBL/GenBank/DDBJ databases">
        <title>Fererhizobium litorale gen. nov., sp. nov., isolated from sandy sediments of the Sea of Japan seashore.</title>
        <authorList>
            <person name="Romanenko L."/>
            <person name="Kurilenko V."/>
            <person name="Otstavnykh N."/>
            <person name="Svetashev V."/>
            <person name="Tekutyeva L."/>
            <person name="Isaeva M."/>
            <person name="Mikhailov V."/>
        </authorList>
    </citation>
    <scope>NUCLEOTIDE SEQUENCE</scope>
    <source>
        <strain evidence="13">KMM 9576</strain>
    </source>
</reference>
<dbReference type="InterPro" id="IPR005248">
    <property type="entry name" value="NadD/NMNAT"/>
</dbReference>
<evidence type="ECO:0000256" key="3">
    <source>
        <dbReference type="ARBA" id="ARBA00009014"/>
    </source>
</evidence>
<comment type="caution">
    <text evidence="13">The sequence shown here is derived from an EMBL/GenBank/DDBJ whole genome shotgun (WGS) entry which is preliminary data.</text>
</comment>
<dbReference type="Proteomes" id="UP001161580">
    <property type="component" value="Unassembled WGS sequence"/>
</dbReference>
<evidence type="ECO:0000256" key="6">
    <source>
        <dbReference type="ARBA" id="ARBA00022695"/>
    </source>
</evidence>
<comment type="function">
    <text evidence="1 11">Catalyzes the reversible adenylation of nicotinate mononucleotide (NaMN) to nicotinic acid adenine dinucleotide (NaAD).</text>
</comment>
<gene>
    <name evidence="11" type="primary">nadD</name>
    <name evidence="13" type="ORF">MRS75_14170</name>
</gene>
<evidence type="ECO:0000313" key="14">
    <source>
        <dbReference type="Proteomes" id="UP001161580"/>
    </source>
</evidence>
<keyword evidence="7 11" id="KW-0547">Nucleotide-binding</keyword>
<dbReference type="NCBIfam" id="NF000843">
    <property type="entry name" value="PRK00071.2-2"/>
    <property type="match status" value="1"/>
</dbReference>
<evidence type="ECO:0000256" key="2">
    <source>
        <dbReference type="ARBA" id="ARBA00005019"/>
    </source>
</evidence>
<evidence type="ECO:0000256" key="10">
    <source>
        <dbReference type="ARBA" id="ARBA00048721"/>
    </source>
</evidence>
<keyword evidence="8 11" id="KW-0067">ATP-binding</keyword>
<dbReference type="PANTHER" id="PTHR39321:SF3">
    <property type="entry name" value="PHOSPHOPANTETHEINE ADENYLYLTRANSFERASE"/>
    <property type="match status" value="1"/>
</dbReference>
<dbReference type="NCBIfam" id="NF000845">
    <property type="entry name" value="PRK00071.2-4"/>
    <property type="match status" value="1"/>
</dbReference>
<name>A0AAE3QH15_9HYPH</name>
<dbReference type="EMBL" id="JALDYZ010000007">
    <property type="protein sequence ID" value="MDI7923226.1"/>
    <property type="molecule type" value="Genomic_DNA"/>
</dbReference>
<keyword evidence="5 11" id="KW-0808">Transferase</keyword>
<dbReference type="InterPro" id="IPR014729">
    <property type="entry name" value="Rossmann-like_a/b/a_fold"/>
</dbReference>